<dbReference type="CDD" id="cd01659">
    <property type="entry name" value="TRX_superfamily"/>
    <property type="match status" value="1"/>
</dbReference>
<dbReference type="Gene3D" id="2.60.40.10">
    <property type="entry name" value="Immunoglobulins"/>
    <property type="match status" value="3"/>
</dbReference>
<dbReference type="EMBL" id="KF900777">
    <property type="protein sequence ID" value="AIF06665.1"/>
    <property type="molecule type" value="Genomic_DNA"/>
</dbReference>
<dbReference type="InterPro" id="IPR013783">
    <property type="entry name" value="Ig-like_fold"/>
</dbReference>
<evidence type="ECO:0000313" key="2">
    <source>
        <dbReference type="EMBL" id="AIF06665.1"/>
    </source>
</evidence>
<feature type="region of interest" description="Disordered" evidence="1">
    <location>
        <begin position="118"/>
        <end position="141"/>
    </location>
</feature>
<accession>A0A075GUM3</accession>
<sequence length="757" mass="81653">MVHGTRVSMRAAFLACLLACFTILLLPGNAAERPVEDFTHAVIGEEFTATWCVYCPSAAENLNKVWLPKSQFPDDPYYHDQFFFVALITDKNDKADDRTGDYPDFAGYPTVYFDGGDEKVEGGQSDTSNYEEAIDSSGGRSDTDISLRIAMQHLGDDRIGVQAYITWNEDAGLGNPTFNGYIRAYIVEPVSRYDNYDGNPYHFGFLDYAFDQQVELDPHEEVVLETIWIGGNHTDSDGNDFSDISYDNLNIFVSFFNDESASADNYALQSAFAIPPQTSFEFPTGNLSDTVNLPGSASQPRSAIAAVEYSVDGGEWQLADGTDEFGLILDTTAYGNGQHELVLRITDTAGTTLELAGSLEILNDSEPPIVTWLEPAANSEVTGLVALVTSASDNSAVTKVEYRVGEGTWRQMTSVGDDHWEAEWNSEETGIDNGIHTLEVSATDTYGNKATASLELEVQNEGDITYPVLEVNGIPGALFAGPLDLTVTASDPDGIASVEYQIDGGAWHSIDENSFRVITAALANGVHTLLVHAVDGLDYATEVSTQFECDNTAPVILLDAFPDPVTAGVTISFTTSDYAGIDLLQYRVGGGDWTSLPAGASEFTWDSTLASDGGWLLELEAADRLGNRDTLYRTLNVENSGRIAHMPVANAQAGTPVEIRAFVNYPDPPAVYLLVAGQRLPMQAGPVGWSAEVTLAEAGNYGYRVEVDTGHGSFQGEEQMLNVGAAAPLPDGDEPLPAPSLLAVSALLAGIALRRRR</sequence>
<dbReference type="SUPFAM" id="SSF52833">
    <property type="entry name" value="Thioredoxin-like"/>
    <property type="match status" value="1"/>
</dbReference>
<dbReference type="InterPro" id="IPR036249">
    <property type="entry name" value="Thioredoxin-like_sf"/>
</dbReference>
<evidence type="ECO:0000256" key="1">
    <source>
        <dbReference type="SAM" id="MobiDB-lite"/>
    </source>
</evidence>
<dbReference type="Gene3D" id="3.40.30.10">
    <property type="entry name" value="Glutaredoxin"/>
    <property type="match status" value="1"/>
</dbReference>
<name>A0A075GUM3_9EURY</name>
<dbReference type="Pfam" id="PF17957">
    <property type="entry name" value="Big_7"/>
    <property type="match status" value="2"/>
</dbReference>
<reference evidence="2" key="1">
    <citation type="journal article" date="2014" name="Genome Biol. Evol.">
        <title>Pangenome evidence for extensive interdomain horizontal transfer affecting lineage core and shell genes in uncultured planktonic thaumarchaeota and euryarchaeota.</title>
        <authorList>
            <person name="Deschamps P."/>
            <person name="Zivanovic Y."/>
            <person name="Moreira D."/>
            <person name="Rodriguez-Valera F."/>
            <person name="Lopez-Garcia P."/>
        </authorList>
    </citation>
    <scope>NUCLEOTIDE SEQUENCE</scope>
</reference>
<organism evidence="2">
    <name type="scientific">uncultured marine group II/III euryarchaeote KM3_194_G04</name>
    <dbReference type="NCBI Taxonomy" id="1457969"/>
    <lineage>
        <taxon>Archaea</taxon>
        <taxon>Methanobacteriati</taxon>
        <taxon>Methanobacteriota</taxon>
        <taxon>environmental samples</taxon>
    </lineage>
</organism>
<protein>
    <submittedName>
        <fullName evidence="2">Fibronectin type III domain-containing protein</fullName>
    </submittedName>
</protein>
<proteinExistence type="predicted"/>
<dbReference type="AlphaFoldDB" id="A0A075GUM3"/>